<organism evidence="1">
    <name type="scientific">human gut metagenome</name>
    <dbReference type="NCBI Taxonomy" id="408170"/>
    <lineage>
        <taxon>unclassified sequences</taxon>
        <taxon>metagenomes</taxon>
        <taxon>organismal metagenomes</taxon>
    </lineage>
</organism>
<dbReference type="EMBL" id="AJWY01012740">
    <property type="protein sequence ID" value="EKC49094.1"/>
    <property type="molecule type" value="Genomic_DNA"/>
</dbReference>
<dbReference type="GO" id="GO:0003676">
    <property type="term" value="F:nucleic acid binding"/>
    <property type="evidence" value="ECO:0007669"/>
    <property type="project" value="InterPro"/>
</dbReference>
<feature type="non-terminal residue" evidence="1">
    <location>
        <position position="1"/>
    </location>
</feature>
<dbReference type="InterPro" id="IPR036397">
    <property type="entry name" value="RNaseH_sf"/>
</dbReference>
<accession>K1S194</accession>
<dbReference type="Gene3D" id="3.30.420.10">
    <property type="entry name" value="Ribonuclease H-like superfamily/Ribonuclease H"/>
    <property type="match status" value="1"/>
</dbReference>
<sequence length="50" mass="5736">KLRNVDDYYLGLDIGTESVGWAVTDKDYVIPKFKGNAIGAYIFLTRERPR</sequence>
<name>K1S194_9ZZZZ</name>
<gene>
    <name evidence="1" type="ORF">LEA_18564</name>
</gene>
<dbReference type="AlphaFoldDB" id="K1S194"/>
<comment type="caution">
    <text evidence="1">The sequence shown here is derived from an EMBL/GenBank/DDBJ whole genome shotgun (WGS) entry which is preliminary data.</text>
</comment>
<reference evidence="1" key="1">
    <citation type="journal article" date="2013" name="Environ. Microbiol.">
        <title>Microbiota from the distal guts of lean and obese adolescents exhibit partial functional redundancy besides clear differences in community structure.</title>
        <authorList>
            <person name="Ferrer M."/>
            <person name="Ruiz A."/>
            <person name="Lanza F."/>
            <person name="Haange S.B."/>
            <person name="Oberbach A."/>
            <person name="Till H."/>
            <person name="Bargiela R."/>
            <person name="Campoy C."/>
            <person name="Segura M.T."/>
            <person name="Richter M."/>
            <person name="von Bergen M."/>
            <person name="Seifert J."/>
            <person name="Suarez A."/>
        </authorList>
    </citation>
    <scope>NUCLEOTIDE SEQUENCE</scope>
</reference>
<evidence type="ECO:0000313" key="1">
    <source>
        <dbReference type="EMBL" id="EKC49094.1"/>
    </source>
</evidence>
<protein>
    <submittedName>
        <fullName evidence="1">Uncharacterized protein</fullName>
    </submittedName>
</protein>
<proteinExistence type="predicted"/>